<dbReference type="InterPro" id="IPR001633">
    <property type="entry name" value="EAL_dom"/>
</dbReference>
<evidence type="ECO:0000313" key="2">
    <source>
        <dbReference type="EMBL" id="KPA90075.1"/>
    </source>
</evidence>
<dbReference type="InterPro" id="IPR003018">
    <property type="entry name" value="GAF"/>
</dbReference>
<evidence type="ECO:0000259" key="1">
    <source>
        <dbReference type="PROSITE" id="PS50883"/>
    </source>
</evidence>
<dbReference type="Proteomes" id="UP000037931">
    <property type="component" value="Unassembled WGS sequence"/>
</dbReference>
<dbReference type="OrthoDB" id="9804951at2"/>
<dbReference type="GO" id="GO:0071111">
    <property type="term" value="F:cyclic-guanylate-specific phosphodiesterase activity"/>
    <property type="evidence" value="ECO:0007669"/>
    <property type="project" value="InterPro"/>
</dbReference>
<dbReference type="AlphaFoldDB" id="A0A0N0E3G4"/>
<dbReference type="SMART" id="SM00065">
    <property type="entry name" value="GAF"/>
    <property type="match status" value="1"/>
</dbReference>
<dbReference type="RefSeq" id="WP_054063203.1">
    <property type="nucleotide sequence ID" value="NZ_JSYZ01000011.1"/>
</dbReference>
<dbReference type="Pfam" id="PF01590">
    <property type="entry name" value="GAF"/>
    <property type="match status" value="1"/>
</dbReference>
<sequence>MPPTFDAEQQRLAAVHALQWLETAKNENFDRICRLAAAYFKVPTALISLVEKDRQWFAGRVGFDAPQTPIEQSFCRHHLDRPGVLHVPDARQDARFGHNPLVTATDGICFYAGAPLRDRNGQALGRLCIIDKAPHPLEPHELTALEDFAEMVMVQIEQSQSLRYRDPVSRLPNLLQFMLDTQGLVDADATARLLMVMRLQDSYGDDRLALEERVSSGQSRRRETAQRLRERLEGVAELYHISERDFCVLLNCRAPRQQELFRALVALVSEPFAPRAMSIGVATCELGNQPAADLLRKATHAVELAISRHGPWAVYDETQDRAQRRAFTLLNDFPTALDNGELYLEYQPRFSLHDGRLLSAEALIRWQHPRLGMISPAEFIPLIEGAGQISRVTCWVIDRALSELAAWNDDEVRLAINLSAQDFKGLDIARTLSRTCQHYHIAPPRLEVEITEGEWIRADPQVITQLAAVRQLGVDVAIDDFGTGYSNFAYLHEIPANVLKLDKSLVTDLEHCPRNRIIARSVFQLAHELGYRTVAEGIETFRCLNLVREYGCHEAQGYFLSRPLPLAHFTRPSDDIALGFNPSLPAGGDRPAAVALGL</sequence>
<dbReference type="Gene3D" id="3.30.450.40">
    <property type="match status" value="1"/>
</dbReference>
<dbReference type="Gene3D" id="3.30.70.270">
    <property type="match status" value="1"/>
</dbReference>
<feature type="domain" description="EAL" evidence="1">
    <location>
        <begin position="326"/>
        <end position="577"/>
    </location>
</feature>
<dbReference type="Gene3D" id="3.20.20.450">
    <property type="entry name" value="EAL domain"/>
    <property type="match status" value="1"/>
</dbReference>
<dbReference type="SUPFAM" id="SSF55781">
    <property type="entry name" value="GAF domain-like"/>
    <property type="match status" value="1"/>
</dbReference>
<dbReference type="SMART" id="SM00267">
    <property type="entry name" value="GGDEF"/>
    <property type="match status" value="1"/>
</dbReference>
<dbReference type="CDD" id="cd01948">
    <property type="entry name" value="EAL"/>
    <property type="match status" value="1"/>
</dbReference>
<reference evidence="2 3" key="1">
    <citation type="journal article" date="2015" name="PLoS ONE">
        <title>Rice-Infecting Pseudomonas Genomes Are Highly Accessorized and Harbor Multiple Putative Virulence Mechanisms to Cause Sheath Brown Rot.</title>
        <authorList>
            <person name="Quibod I.L."/>
            <person name="Grande G."/>
            <person name="Oreiro E.G."/>
            <person name="Borja F.N."/>
            <person name="Dossa G.S."/>
            <person name="Mauleon R."/>
            <person name="Cruz C.V."/>
            <person name="Oliva R."/>
        </authorList>
    </citation>
    <scope>NUCLEOTIDE SEQUENCE [LARGE SCALE GENOMIC DNA]</scope>
    <source>
        <strain evidence="2 3">IRRI 6609</strain>
    </source>
</reference>
<dbReference type="PANTHER" id="PTHR33121">
    <property type="entry name" value="CYCLIC DI-GMP PHOSPHODIESTERASE PDEF"/>
    <property type="match status" value="1"/>
</dbReference>
<dbReference type="SMART" id="SM00052">
    <property type="entry name" value="EAL"/>
    <property type="match status" value="1"/>
</dbReference>
<dbReference type="InterPro" id="IPR029016">
    <property type="entry name" value="GAF-like_dom_sf"/>
</dbReference>
<dbReference type="STRING" id="50340.PF66_03208"/>
<accession>A0A0N0E3G4</accession>
<dbReference type="InterPro" id="IPR000160">
    <property type="entry name" value="GGDEF_dom"/>
</dbReference>
<dbReference type="PANTHER" id="PTHR33121:SF19">
    <property type="entry name" value="CYCLIC DI-GMP PHOSPHODIESTERASE PA2567"/>
    <property type="match status" value="1"/>
</dbReference>
<comment type="caution">
    <text evidence="2">The sequence shown here is derived from an EMBL/GenBank/DDBJ whole genome shotgun (WGS) entry which is preliminary data.</text>
</comment>
<protein>
    <submittedName>
        <fullName evidence="2">Diguanylate cyclase/phosphodiesterase with GAF sensor</fullName>
    </submittedName>
</protein>
<proteinExistence type="predicted"/>
<gene>
    <name evidence="2" type="ORF">PF66_03208</name>
</gene>
<dbReference type="InterPro" id="IPR050706">
    <property type="entry name" value="Cyclic-di-GMP_PDE-like"/>
</dbReference>
<dbReference type="PATRIC" id="fig|50340.43.peg.506"/>
<dbReference type="InterPro" id="IPR043128">
    <property type="entry name" value="Rev_trsase/Diguanyl_cyclase"/>
</dbReference>
<keyword evidence="3" id="KW-1185">Reference proteome</keyword>
<dbReference type="InterPro" id="IPR035919">
    <property type="entry name" value="EAL_sf"/>
</dbReference>
<dbReference type="SUPFAM" id="SSF141868">
    <property type="entry name" value="EAL domain-like"/>
    <property type="match status" value="1"/>
</dbReference>
<dbReference type="PROSITE" id="PS50883">
    <property type="entry name" value="EAL"/>
    <property type="match status" value="1"/>
</dbReference>
<evidence type="ECO:0000313" key="3">
    <source>
        <dbReference type="Proteomes" id="UP000037931"/>
    </source>
</evidence>
<organism evidence="2 3">
    <name type="scientific">Pseudomonas asplenii</name>
    <dbReference type="NCBI Taxonomy" id="53407"/>
    <lineage>
        <taxon>Bacteria</taxon>
        <taxon>Pseudomonadati</taxon>
        <taxon>Pseudomonadota</taxon>
        <taxon>Gammaproteobacteria</taxon>
        <taxon>Pseudomonadales</taxon>
        <taxon>Pseudomonadaceae</taxon>
        <taxon>Pseudomonas</taxon>
    </lineage>
</organism>
<dbReference type="Pfam" id="PF00563">
    <property type="entry name" value="EAL"/>
    <property type="match status" value="1"/>
</dbReference>
<dbReference type="EMBL" id="JSYZ01000011">
    <property type="protein sequence ID" value="KPA90075.1"/>
    <property type="molecule type" value="Genomic_DNA"/>
</dbReference>
<name>A0A0N0E3G4_9PSED</name>